<feature type="compositionally biased region" description="Pro residues" evidence="1">
    <location>
        <begin position="38"/>
        <end position="50"/>
    </location>
</feature>
<organism evidence="3 4">
    <name type="scientific">Coniochaeta ligniaria NRRL 30616</name>
    <dbReference type="NCBI Taxonomy" id="1408157"/>
    <lineage>
        <taxon>Eukaryota</taxon>
        <taxon>Fungi</taxon>
        <taxon>Dikarya</taxon>
        <taxon>Ascomycota</taxon>
        <taxon>Pezizomycotina</taxon>
        <taxon>Sordariomycetes</taxon>
        <taxon>Sordariomycetidae</taxon>
        <taxon>Coniochaetales</taxon>
        <taxon>Coniochaetaceae</taxon>
        <taxon>Coniochaeta</taxon>
    </lineage>
</organism>
<proteinExistence type="predicted"/>
<dbReference type="EMBL" id="KV875094">
    <property type="protein sequence ID" value="OIW33253.1"/>
    <property type="molecule type" value="Genomic_DNA"/>
</dbReference>
<accession>A0A1J7J184</accession>
<feature type="compositionally biased region" description="Polar residues" evidence="1">
    <location>
        <begin position="53"/>
        <end position="67"/>
    </location>
</feature>
<protein>
    <recommendedName>
        <fullName evidence="2">Gfd2/YDR514C-like C-terminal domain-containing protein</fullName>
    </recommendedName>
</protein>
<dbReference type="InterPro" id="IPR036397">
    <property type="entry name" value="RNaseH_sf"/>
</dbReference>
<dbReference type="Gene3D" id="3.30.420.10">
    <property type="entry name" value="Ribonuclease H-like superfamily/Ribonuclease H"/>
    <property type="match status" value="1"/>
</dbReference>
<dbReference type="SUPFAM" id="SSF53098">
    <property type="entry name" value="Ribonuclease H-like"/>
    <property type="match status" value="1"/>
</dbReference>
<sequence>MEMDPNMDPNSQEAFLWRLRQVIPPGADISDYWQEYKTPPPTPEPVPEPTPASEHTSPVDNSDNAQGPDSPPMKKIPTSSVSWPETGLAKGDRSKPSMSFCPWKMVKNYPHAFIGKTNAVLAKPFFDNPTIHKHHPWDVYYIYNPGDMKNKYILLVPTSQFEHLLDVINEKLGISLTIPGNNNAELFKVTFGMGGAPLPRFLGRSTSFEEFEALKRNLPLWNPEDDIQHISIMAQDDFLELLKRIQTFSKGTKSKKSEKNRIKRIQDHKSWGKSVKRLQRYLGIRKEASDVPAMEKLSIADTRVAKVPAVDVQVVAKPERGVVFVSIDIEAFEFNQDIITEIGVAVFDTLDIGNRPPGDNGKDWFPLIRGHHFRIKENAWATNRVHVDGHAEKFDFGKTVFVENSRIKKLVANIIDNPAGLDSQENKAKSSERPVVLVFHDSASDIKYLEVIHYDVAEAKNVLEIVDTRDMYQHAVKANNPAGLERVLAELNIPSRFLHNAGNDAVYTMQAMIGLAFKMRLKSLERARDKKAQGDTAAGKAKDDEGWATGGEDSDGGKPGEKGSPARITGPHYLQGRAFQPGEDVPVRAPSPPPSNVFSWSDNEDNADAFALSDNEDNADAEHLEAW</sequence>
<keyword evidence="4" id="KW-1185">Reference proteome</keyword>
<dbReference type="PANTHER" id="PTHR28083">
    <property type="entry name" value="GOOD FOR FULL DBP5 ACTIVITY PROTEIN 2"/>
    <property type="match status" value="1"/>
</dbReference>
<name>A0A1J7J184_9PEZI</name>
<reference evidence="3 4" key="1">
    <citation type="submission" date="2016-10" db="EMBL/GenBank/DDBJ databases">
        <title>Draft genome sequence of Coniochaeta ligniaria NRRL30616, a lignocellulolytic fungus for bioabatement of inhibitors in plant biomass hydrolysates.</title>
        <authorList>
            <consortium name="DOE Joint Genome Institute"/>
            <person name="Jimenez D.J."/>
            <person name="Hector R.E."/>
            <person name="Riley R."/>
            <person name="Sun H."/>
            <person name="Grigoriev I.V."/>
            <person name="Van Elsas J.D."/>
            <person name="Nichols N.N."/>
        </authorList>
    </citation>
    <scope>NUCLEOTIDE SEQUENCE [LARGE SCALE GENOMIC DNA]</scope>
    <source>
        <strain evidence="3 4">NRRL 30616</strain>
    </source>
</reference>
<feature type="region of interest" description="Disordered" evidence="1">
    <location>
        <begin position="528"/>
        <end position="627"/>
    </location>
</feature>
<evidence type="ECO:0000313" key="3">
    <source>
        <dbReference type="EMBL" id="OIW33253.1"/>
    </source>
</evidence>
<dbReference type="InParanoid" id="A0A1J7J184"/>
<dbReference type="PANTHER" id="PTHR28083:SF1">
    <property type="entry name" value="GOOD FOR FULL DBP5 ACTIVITY PROTEIN 2"/>
    <property type="match status" value="1"/>
</dbReference>
<dbReference type="InterPro" id="IPR048519">
    <property type="entry name" value="Gfd2/YDR514C-like_C"/>
</dbReference>
<dbReference type="AlphaFoldDB" id="A0A1J7J184"/>
<gene>
    <name evidence="3" type="ORF">CONLIGDRAFT_165664</name>
</gene>
<evidence type="ECO:0000313" key="4">
    <source>
        <dbReference type="Proteomes" id="UP000182658"/>
    </source>
</evidence>
<dbReference type="InterPro" id="IPR040151">
    <property type="entry name" value="Gfd2/YDR514C-like"/>
</dbReference>
<evidence type="ECO:0000259" key="2">
    <source>
        <dbReference type="Pfam" id="PF21762"/>
    </source>
</evidence>
<evidence type="ECO:0000256" key="1">
    <source>
        <dbReference type="SAM" id="MobiDB-lite"/>
    </source>
</evidence>
<dbReference type="InterPro" id="IPR012337">
    <property type="entry name" value="RNaseH-like_sf"/>
</dbReference>
<dbReference type="STRING" id="1408157.A0A1J7J184"/>
<dbReference type="GO" id="GO:0003676">
    <property type="term" value="F:nucleic acid binding"/>
    <property type="evidence" value="ECO:0007669"/>
    <property type="project" value="InterPro"/>
</dbReference>
<dbReference type="OrthoDB" id="5953249at2759"/>
<dbReference type="Pfam" id="PF21762">
    <property type="entry name" value="DEDDh_C"/>
    <property type="match status" value="1"/>
</dbReference>
<dbReference type="Proteomes" id="UP000182658">
    <property type="component" value="Unassembled WGS sequence"/>
</dbReference>
<feature type="domain" description="Gfd2/YDR514C-like C-terminal" evidence="2">
    <location>
        <begin position="323"/>
        <end position="514"/>
    </location>
</feature>
<dbReference type="GO" id="GO:0005634">
    <property type="term" value="C:nucleus"/>
    <property type="evidence" value="ECO:0007669"/>
    <property type="project" value="TreeGrafter"/>
</dbReference>
<feature type="region of interest" description="Disordered" evidence="1">
    <location>
        <begin position="30"/>
        <end position="96"/>
    </location>
</feature>